<proteinExistence type="predicted"/>
<dbReference type="EMBL" id="OZ037949">
    <property type="protein sequence ID" value="CAL1710829.1"/>
    <property type="molecule type" value="Genomic_DNA"/>
</dbReference>
<keyword evidence="2" id="KW-1133">Transmembrane helix</keyword>
<feature type="region of interest" description="Disordered" evidence="1">
    <location>
        <begin position="20"/>
        <end position="114"/>
    </location>
</feature>
<evidence type="ECO:0000313" key="4">
    <source>
        <dbReference type="Proteomes" id="UP001497453"/>
    </source>
</evidence>
<organism evidence="3 4">
    <name type="scientific">Somion occarium</name>
    <dbReference type="NCBI Taxonomy" id="3059160"/>
    <lineage>
        <taxon>Eukaryota</taxon>
        <taxon>Fungi</taxon>
        <taxon>Dikarya</taxon>
        <taxon>Basidiomycota</taxon>
        <taxon>Agaricomycotina</taxon>
        <taxon>Agaricomycetes</taxon>
        <taxon>Polyporales</taxon>
        <taxon>Cerrenaceae</taxon>
        <taxon>Somion</taxon>
    </lineage>
</organism>
<keyword evidence="4" id="KW-1185">Reference proteome</keyword>
<protein>
    <submittedName>
        <fullName evidence="3">Uncharacterized protein</fullName>
    </submittedName>
</protein>
<feature type="region of interest" description="Disordered" evidence="1">
    <location>
        <begin position="355"/>
        <end position="403"/>
    </location>
</feature>
<feature type="region of interest" description="Disordered" evidence="1">
    <location>
        <begin position="236"/>
        <end position="267"/>
    </location>
</feature>
<keyword evidence="2" id="KW-0812">Transmembrane</keyword>
<accession>A0ABP1DW52</accession>
<feature type="compositionally biased region" description="Polar residues" evidence="1">
    <location>
        <begin position="355"/>
        <end position="368"/>
    </location>
</feature>
<gene>
    <name evidence="3" type="ORF">GFSPODELE1_LOCUS8028</name>
</gene>
<feature type="compositionally biased region" description="Polar residues" evidence="1">
    <location>
        <begin position="20"/>
        <end position="29"/>
    </location>
</feature>
<feature type="compositionally biased region" description="Low complexity" evidence="1">
    <location>
        <begin position="30"/>
        <end position="67"/>
    </location>
</feature>
<evidence type="ECO:0000256" key="1">
    <source>
        <dbReference type="SAM" id="MobiDB-lite"/>
    </source>
</evidence>
<sequence length="403" mass="42766">MPPLHSPWFLTIEEGTTETLRLTVSPTDNITSITPPSSMTPTEQPSTTSSIPEPPTVTTTTSITDPPATFPTTEPPSMPPPSSELPTMSPTVDPPTAQPPTTQSTPLPPTLFPTDLPLSTSTILSVTSNTPTTFLPTSLTPDHFSISATTLTLTPGSITSSSLLITPTGGNIISPVRPRTSLGTATLAAITLGIIVFLLATFCICAVLRRRKRRADMQGLTNPLIIDSSAGATWPSMSGAKEPLMGSQHEDTPQAQFRSTGVHTTDSQDGVDIQRFTYGTSHLERTPETDRTINSAYYDGPDSHAIIPHPRATLYSPNRSQIDNAPQRSTPSTWSPVSGATVRTLGRSMTLASLGTMSSHSNRSSITQPPCYKDTPASDEVRLAGGPIRRTTAGEVARDSAAR</sequence>
<feature type="transmembrane region" description="Helical" evidence="2">
    <location>
        <begin position="187"/>
        <end position="208"/>
    </location>
</feature>
<keyword evidence="2" id="KW-0472">Membrane</keyword>
<feature type="compositionally biased region" description="Polar residues" evidence="1">
    <location>
        <begin position="253"/>
        <end position="267"/>
    </location>
</feature>
<name>A0ABP1DW52_9APHY</name>
<reference evidence="4" key="1">
    <citation type="submission" date="2024-04" db="EMBL/GenBank/DDBJ databases">
        <authorList>
            <person name="Shaw F."/>
            <person name="Minotto A."/>
        </authorList>
    </citation>
    <scope>NUCLEOTIDE SEQUENCE [LARGE SCALE GENOMIC DNA]</scope>
</reference>
<evidence type="ECO:0000256" key="2">
    <source>
        <dbReference type="SAM" id="Phobius"/>
    </source>
</evidence>
<dbReference type="PRINTS" id="PR01217">
    <property type="entry name" value="PRICHEXTENSN"/>
</dbReference>
<evidence type="ECO:0000313" key="3">
    <source>
        <dbReference type="EMBL" id="CAL1710829.1"/>
    </source>
</evidence>
<feature type="compositionally biased region" description="Pro residues" evidence="1">
    <location>
        <begin position="73"/>
        <end position="83"/>
    </location>
</feature>
<dbReference type="Proteomes" id="UP001497453">
    <property type="component" value="Chromosome 6"/>
</dbReference>